<dbReference type="PANTHER" id="PTHR46600">
    <property type="entry name" value="THAP DOMAIN-CONTAINING"/>
    <property type="match status" value="1"/>
</dbReference>
<dbReference type="InterPro" id="IPR026516">
    <property type="entry name" value="THAP1/10"/>
</dbReference>
<evidence type="ECO:0000256" key="1">
    <source>
        <dbReference type="ARBA" id="ARBA00004642"/>
    </source>
</evidence>
<name>A0ABD2N080_9CUCU</name>
<evidence type="ECO:0000256" key="9">
    <source>
        <dbReference type="ARBA" id="ARBA00023163"/>
    </source>
</evidence>
<evidence type="ECO:0000256" key="7">
    <source>
        <dbReference type="ARBA" id="ARBA00023054"/>
    </source>
</evidence>
<dbReference type="Pfam" id="PF05485">
    <property type="entry name" value="THAP"/>
    <property type="match status" value="1"/>
</dbReference>
<keyword evidence="15" id="KW-1185">Reference proteome</keyword>
<evidence type="ECO:0000256" key="4">
    <source>
        <dbReference type="ARBA" id="ARBA00022771"/>
    </source>
</evidence>
<comment type="subcellular location">
    <subcellularLocation>
        <location evidence="1">Nucleus</location>
        <location evidence="1">Nucleoplasm</location>
    </subcellularLocation>
</comment>
<feature type="non-terminal residue" evidence="14">
    <location>
        <position position="103"/>
    </location>
</feature>
<dbReference type="SUPFAM" id="SSF57716">
    <property type="entry name" value="Glucocorticoid receptor-like (DNA-binding domain)"/>
    <property type="match status" value="1"/>
</dbReference>
<dbReference type="SMART" id="SM00980">
    <property type="entry name" value="THAP"/>
    <property type="match status" value="1"/>
</dbReference>
<protein>
    <recommendedName>
        <fullName evidence="13">THAP-type domain-containing protein</fullName>
    </recommendedName>
</protein>
<evidence type="ECO:0000313" key="15">
    <source>
        <dbReference type="Proteomes" id="UP001516400"/>
    </source>
</evidence>
<evidence type="ECO:0000256" key="8">
    <source>
        <dbReference type="ARBA" id="ARBA00023125"/>
    </source>
</evidence>
<keyword evidence="4 12" id="KW-0863">Zinc-finger</keyword>
<dbReference type="InterPro" id="IPR038441">
    <property type="entry name" value="THAP_Znf_sf"/>
</dbReference>
<evidence type="ECO:0000256" key="10">
    <source>
        <dbReference type="ARBA" id="ARBA00023242"/>
    </source>
</evidence>
<keyword evidence="11" id="KW-0131">Cell cycle</keyword>
<evidence type="ECO:0000256" key="3">
    <source>
        <dbReference type="ARBA" id="ARBA00022723"/>
    </source>
</evidence>
<dbReference type="GO" id="GO:0003677">
    <property type="term" value="F:DNA binding"/>
    <property type="evidence" value="ECO:0007669"/>
    <property type="project" value="UniProtKB-UniRule"/>
</dbReference>
<evidence type="ECO:0000259" key="13">
    <source>
        <dbReference type="PROSITE" id="PS50950"/>
    </source>
</evidence>
<evidence type="ECO:0000256" key="5">
    <source>
        <dbReference type="ARBA" id="ARBA00022833"/>
    </source>
</evidence>
<keyword evidence="7" id="KW-0175">Coiled coil</keyword>
<evidence type="ECO:0000256" key="12">
    <source>
        <dbReference type="PROSITE-ProRule" id="PRU00309"/>
    </source>
</evidence>
<dbReference type="GO" id="GO:0005654">
    <property type="term" value="C:nucleoplasm"/>
    <property type="evidence" value="ECO:0007669"/>
    <property type="project" value="UniProtKB-SubCell"/>
</dbReference>
<comment type="similarity">
    <text evidence="2">Belongs to the THAP1 family.</text>
</comment>
<gene>
    <name evidence="14" type="ORF">HHI36_022486</name>
</gene>
<dbReference type="GO" id="GO:0008270">
    <property type="term" value="F:zinc ion binding"/>
    <property type="evidence" value="ECO:0007669"/>
    <property type="project" value="UniProtKB-KW"/>
</dbReference>
<feature type="domain" description="THAP-type" evidence="13">
    <location>
        <begin position="1"/>
        <end position="97"/>
    </location>
</feature>
<keyword evidence="10" id="KW-0539">Nucleus</keyword>
<proteinExistence type="inferred from homology"/>
<dbReference type="EMBL" id="JABFTP020000042">
    <property type="protein sequence ID" value="KAL3272020.1"/>
    <property type="molecule type" value="Genomic_DNA"/>
</dbReference>
<evidence type="ECO:0000256" key="2">
    <source>
        <dbReference type="ARBA" id="ARBA00006177"/>
    </source>
</evidence>
<dbReference type="InterPro" id="IPR006612">
    <property type="entry name" value="THAP_Znf"/>
</dbReference>
<keyword evidence="9" id="KW-0804">Transcription</keyword>
<dbReference type="AlphaFoldDB" id="A0ABD2N080"/>
<dbReference type="SMART" id="SM00692">
    <property type="entry name" value="DM3"/>
    <property type="match status" value="1"/>
</dbReference>
<accession>A0ABD2N080</accession>
<organism evidence="14 15">
    <name type="scientific">Cryptolaemus montrouzieri</name>
    <dbReference type="NCBI Taxonomy" id="559131"/>
    <lineage>
        <taxon>Eukaryota</taxon>
        <taxon>Metazoa</taxon>
        <taxon>Ecdysozoa</taxon>
        <taxon>Arthropoda</taxon>
        <taxon>Hexapoda</taxon>
        <taxon>Insecta</taxon>
        <taxon>Pterygota</taxon>
        <taxon>Neoptera</taxon>
        <taxon>Endopterygota</taxon>
        <taxon>Coleoptera</taxon>
        <taxon>Polyphaga</taxon>
        <taxon>Cucujiformia</taxon>
        <taxon>Coccinelloidea</taxon>
        <taxon>Coccinellidae</taxon>
        <taxon>Scymninae</taxon>
        <taxon>Scymnini</taxon>
        <taxon>Cryptolaemus</taxon>
    </lineage>
</organism>
<dbReference type="PROSITE" id="PS50950">
    <property type="entry name" value="ZF_THAP"/>
    <property type="match status" value="1"/>
</dbReference>
<keyword evidence="5" id="KW-0862">Zinc</keyword>
<evidence type="ECO:0000256" key="11">
    <source>
        <dbReference type="ARBA" id="ARBA00023306"/>
    </source>
</evidence>
<keyword evidence="3" id="KW-0479">Metal-binding</keyword>
<evidence type="ECO:0000313" key="14">
    <source>
        <dbReference type="EMBL" id="KAL3272020.1"/>
    </source>
</evidence>
<comment type="caution">
    <text evidence="14">The sequence shown here is derived from an EMBL/GenBank/DDBJ whole genome shotgun (WGS) entry which is preliminary data.</text>
</comment>
<sequence length="103" mass="11642">MPCCCSVLGCKSNYHSQLNRGAQTVSTFGLPKDEELRKQWLNNIPNDLSKIKNPRICSNHFIESDIIRVDICTVKGKKKMFERKLPKLEPNAVPSIFGNTFCG</sequence>
<dbReference type="Gene3D" id="6.20.210.20">
    <property type="entry name" value="THAP domain"/>
    <property type="match status" value="1"/>
</dbReference>
<keyword evidence="8 12" id="KW-0238">DNA-binding</keyword>
<dbReference type="PANTHER" id="PTHR46600:SF1">
    <property type="entry name" value="THAP DOMAIN-CONTAINING PROTEIN 1"/>
    <property type="match status" value="1"/>
</dbReference>
<keyword evidence="6" id="KW-0805">Transcription regulation</keyword>
<reference evidence="14 15" key="1">
    <citation type="journal article" date="2021" name="BMC Biol.">
        <title>Horizontally acquired antibacterial genes associated with adaptive radiation of ladybird beetles.</title>
        <authorList>
            <person name="Li H.S."/>
            <person name="Tang X.F."/>
            <person name="Huang Y.H."/>
            <person name="Xu Z.Y."/>
            <person name="Chen M.L."/>
            <person name="Du X.Y."/>
            <person name="Qiu B.Y."/>
            <person name="Chen P.T."/>
            <person name="Zhang W."/>
            <person name="Slipinski A."/>
            <person name="Escalona H.E."/>
            <person name="Waterhouse R.M."/>
            <person name="Zwick A."/>
            <person name="Pang H."/>
        </authorList>
    </citation>
    <scope>NUCLEOTIDE SEQUENCE [LARGE SCALE GENOMIC DNA]</scope>
    <source>
        <strain evidence="14">SYSU2018</strain>
    </source>
</reference>
<evidence type="ECO:0000256" key="6">
    <source>
        <dbReference type="ARBA" id="ARBA00023015"/>
    </source>
</evidence>
<dbReference type="Proteomes" id="UP001516400">
    <property type="component" value="Unassembled WGS sequence"/>
</dbReference>